<dbReference type="RefSeq" id="WP_012933066.1">
    <property type="nucleotide sequence ID" value="NC_013739.1"/>
</dbReference>
<dbReference type="HOGENOM" id="CLU_083905_0_0_11"/>
<dbReference type="Proteomes" id="UP000008229">
    <property type="component" value="Chromosome"/>
</dbReference>
<organism evidence="1 2">
    <name type="scientific">Conexibacter woesei (strain DSM 14684 / CCUG 47730 / CIP 108061 / JCM 11494 / NBRC 100937 / ID131577)</name>
    <dbReference type="NCBI Taxonomy" id="469383"/>
    <lineage>
        <taxon>Bacteria</taxon>
        <taxon>Bacillati</taxon>
        <taxon>Actinomycetota</taxon>
        <taxon>Thermoleophilia</taxon>
        <taxon>Solirubrobacterales</taxon>
        <taxon>Conexibacteraceae</taxon>
        <taxon>Conexibacter</taxon>
    </lineage>
</organism>
<name>D3F039_CONWI</name>
<dbReference type="eggNOG" id="ENOG5031CYZ">
    <property type="taxonomic scope" value="Bacteria"/>
</dbReference>
<dbReference type="STRING" id="469383.Cwoe_1587"/>
<dbReference type="AlphaFoldDB" id="D3F039"/>
<protein>
    <submittedName>
        <fullName evidence="1">Uncharacterized protein</fullName>
    </submittedName>
</protein>
<evidence type="ECO:0000313" key="2">
    <source>
        <dbReference type="Proteomes" id="UP000008229"/>
    </source>
</evidence>
<accession>D3F039</accession>
<evidence type="ECO:0000313" key="1">
    <source>
        <dbReference type="EMBL" id="ADB50015.1"/>
    </source>
</evidence>
<dbReference type="OrthoDB" id="3515986at2"/>
<gene>
    <name evidence="1" type="ordered locus">Cwoe_1587</name>
</gene>
<reference evidence="2" key="2">
    <citation type="submission" date="2010-01" db="EMBL/GenBank/DDBJ databases">
        <title>The complete genome of Conexibacter woesei DSM 14684.</title>
        <authorList>
            <consortium name="US DOE Joint Genome Institute (JGI-PGF)"/>
            <person name="Lucas S."/>
            <person name="Copeland A."/>
            <person name="Lapidus A."/>
            <person name="Glavina del Rio T."/>
            <person name="Dalin E."/>
            <person name="Tice H."/>
            <person name="Bruce D."/>
            <person name="Goodwin L."/>
            <person name="Pitluck S."/>
            <person name="Kyrpides N."/>
            <person name="Mavromatis K."/>
            <person name="Ivanova N."/>
            <person name="Mikhailova N."/>
            <person name="Chertkov O."/>
            <person name="Brettin T."/>
            <person name="Detter J.C."/>
            <person name="Han C."/>
            <person name="Larimer F."/>
            <person name="Land M."/>
            <person name="Hauser L."/>
            <person name="Markowitz V."/>
            <person name="Cheng J.-F."/>
            <person name="Hugenholtz P."/>
            <person name="Woyke T."/>
            <person name="Wu D."/>
            <person name="Pukall R."/>
            <person name="Steenblock K."/>
            <person name="Schneider S."/>
            <person name="Klenk H.-P."/>
            <person name="Eisen J.A."/>
        </authorList>
    </citation>
    <scope>NUCLEOTIDE SEQUENCE [LARGE SCALE GENOMIC DNA]</scope>
    <source>
        <strain evidence="2">DSM 14684 / CIP 108061 / JCM 11494 / NBRC 100937 / ID131577</strain>
    </source>
</reference>
<sequence length="285" mass="29631">MTRDRPPDPLYVEARRVLLDALDALAPHLSAVVVVGAQAVYLRVGGRSLPTMAPYTADGDLALDPALLRAAPELEVAMGGAGFRLQQIDGHVEPGIWLASARVAAQSVDIPVDLIVPDGVAPPGGRRGARLGEHGHRAARRVRGLEASLADHGPMTIGALAPGDPRKRRVAVAGPAALLIAKAHKLGERVESGRVDRLDDKDAGDVLRLMLGTAAAEVAGTVSTLAADPVAGASTAAGLRYIRELFGRRGGAGVEMAARALRLAMPAERVEAVCVSYVRELPALP</sequence>
<dbReference type="EMBL" id="CP001854">
    <property type="protein sequence ID" value="ADB50015.1"/>
    <property type="molecule type" value="Genomic_DNA"/>
</dbReference>
<reference evidence="1 2" key="1">
    <citation type="journal article" date="2010" name="Stand. Genomic Sci.">
        <title>Complete genome sequence of Conexibacter woesei type strain (ID131577).</title>
        <authorList>
            <person name="Pukall R."/>
            <person name="Lapidus A."/>
            <person name="Glavina Del Rio T."/>
            <person name="Copeland A."/>
            <person name="Tice H."/>
            <person name="Cheng J.-F."/>
            <person name="Lucas S."/>
            <person name="Chen F."/>
            <person name="Nolan M."/>
            <person name="Bruce D."/>
            <person name="Goodwin L."/>
            <person name="Pitluck S."/>
            <person name="Mavromatis K."/>
            <person name="Ivanova N."/>
            <person name="Ovchinnikova G."/>
            <person name="Pati A."/>
            <person name="Chen A."/>
            <person name="Palaniappan K."/>
            <person name="Land M."/>
            <person name="Hauser L."/>
            <person name="Chang Y.-J."/>
            <person name="Jeffries C.D."/>
            <person name="Chain P."/>
            <person name="Meincke L."/>
            <person name="Sims D."/>
            <person name="Brettin T."/>
            <person name="Detter J.C."/>
            <person name="Rohde M."/>
            <person name="Goeker M."/>
            <person name="Bristow J."/>
            <person name="Eisen J.A."/>
            <person name="Markowitz V."/>
            <person name="Kyrpides N.C."/>
            <person name="Klenk H.-P."/>
            <person name="Hugenholtz P."/>
        </authorList>
    </citation>
    <scope>NUCLEOTIDE SEQUENCE [LARGE SCALE GENOMIC DNA]</scope>
    <source>
        <strain evidence="2">DSM 14684 / CIP 108061 / JCM 11494 / NBRC 100937 / ID131577</strain>
    </source>
</reference>
<keyword evidence="2" id="KW-1185">Reference proteome</keyword>
<dbReference type="KEGG" id="cwo:Cwoe_1587"/>
<proteinExistence type="predicted"/>